<dbReference type="RefSeq" id="WP_190120355.1">
    <property type="nucleotide sequence ID" value="NZ_BMVR01000023.1"/>
</dbReference>
<reference evidence="1 2" key="1">
    <citation type="submission" date="2020-12" db="EMBL/GenBank/DDBJ databases">
        <title>Streptomyces typhae sp. nov., a novel endophytic actinomycete isolated from the root of cattail pollen (Typha angustifolia L.).</title>
        <authorList>
            <person name="Peng C."/>
            <person name="Liu C."/>
        </authorList>
    </citation>
    <scope>NUCLEOTIDE SEQUENCE [LARGE SCALE GENOMIC DNA]</scope>
    <source>
        <strain evidence="1 2">JCM 4753</strain>
    </source>
</reference>
<dbReference type="EMBL" id="JAEKOZ010000036">
    <property type="protein sequence ID" value="MBJ3812318.1"/>
    <property type="molecule type" value="Genomic_DNA"/>
</dbReference>
<evidence type="ECO:0000313" key="2">
    <source>
        <dbReference type="Proteomes" id="UP000634780"/>
    </source>
</evidence>
<organism evidence="1 2">
    <name type="scientific">Streptomyces flavofungini</name>
    <dbReference type="NCBI Taxonomy" id="68200"/>
    <lineage>
        <taxon>Bacteria</taxon>
        <taxon>Bacillati</taxon>
        <taxon>Actinomycetota</taxon>
        <taxon>Actinomycetes</taxon>
        <taxon>Kitasatosporales</taxon>
        <taxon>Streptomycetaceae</taxon>
        <taxon>Streptomyces</taxon>
    </lineage>
</organism>
<dbReference type="Proteomes" id="UP000634780">
    <property type="component" value="Unassembled WGS sequence"/>
</dbReference>
<evidence type="ECO:0000313" key="1">
    <source>
        <dbReference type="EMBL" id="MBJ3812318.1"/>
    </source>
</evidence>
<name>A0ABS0XGJ6_9ACTN</name>
<accession>A0ABS0XGJ6</accession>
<gene>
    <name evidence="1" type="ORF">JGB26_35430</name>
</gene>
<keyword evidence="2" id="KW-1185">Reference proteome</keyword>
<sequence>MTSAQAAGVSERVTTFHASLGALEWPAVAFNGSVYPSMSELAASHSAALGDPAHRHIEVARPVSLLAEIATYGRFPRMGSPYCRKYAKESIIASAWTPTVRQLRRERGRPVRILKVMVLRADESRDRASCSAYRNVLTGCDVVIWDQDDGRNCFAN</sequence>
<proteinExistence type="predicted"/>
<protein>
    <submittedName>
        <fullName evidence="1">Uncharacterized protein</fullName>
    </submittedName>
</protein>
<comment type="caution">
    <text evidence="1">The sequence shown here is derived from an EMBL/GenBank/DDBJ whole genome shotgun (WGS) entry which is preliminary data.</text>
</comment>